<evidence type="ECO:0000256" key="4">
    <source>
        <dbReference type="PROSITE-ProRule" id="PRU00091"/>
    </source>
</evidence>
<gene>
    <name evidence="7" type="ORF">TTHERM_00022770</name>
</gene>
<evidence type="ECO:0000313" key="8">
    <source>
        <dbReference type="Proteomes" id="UP000009168"/>
    </source>
</evidence>
<sequence>MLKNSDQYKRTRKDHVLNNEAIKLKKEYCENCFVQFKIVNLKFSHNCKRCFRTVCHSCGAQREKIIGCLEKPEQNHRICNMCKEERNQIEYFIQKHNLRWGQSSQICDRWLESLGLLQQKKELNQEYQVLADQIKKNWNEFELKTPELAQVKKDLKDFHACAIKYNYSFCEVLFCLQGDMSNEIISQEIYNIMVRFLFKFPEVGYTREYLKILTFLMCFCTQQEAYFIFTNIIYYVIPPPLYPKEAKKNKMETVEKYLQYIIDDIVDQKGFGEENILLVKQFLSGSYFLYYQSFFINYLQFQVCFAMIDNIIMKRDFKELEKYIKAVSFKHIVNMRQVGSNTDQLNEVILRWTTKISDLDQIIAKNFKNITHQYHLDLIDKNEHNLQKKQSNKDQSKTIDELKGDLETMNQYSKAVYDDLQKKIQEFDTLKAEQDVTRKEYENLKRELENLKKEPKKTQFDEQQFNQLKSQFEKKLKELENDNKNLKIEVFENNMQAMKMNKSREDELMALNKKLQEALENLKQEQMKVKSLQSELDQMKKTFSENEKKYVEIINQERMKVNNLTSQCTNLTNQCKMMQQKLQQQQQQTPQTQTFQSQSQFSSSPQSQVLQVPLSNGQESSRVGSSQTLQLPKNNLSIQTSPNNSSISTPRLPSSPNDSKQNSMTAIPPSPNGHSPTRSSSTSKADPLVLQVSQQQQQIQQQQSIMNQMRQKGQQISQQLMQAQKDLQQKDSQIKEMEQKLETFTKKIEQQQGLEKQCQMLMVVQRDAQQKDNFIRERDQKIQAQMKKIEELQEELEGKDKHFTSYENNCKITLDKFKQDFIEKDQKIADLAQKLQKAQQQVERLITQANTQEKNSEQLFEMQLGQKQASIEQKVHIIREKEEELNQTKIKNVEFQKQFKSLEKQIQVLQNEKAELQEKITNLQEEIQNKDQLLQKFQESISSQDFFNEKEKILIDREKQLSAKSQQLEKQKQDLVVKSEELKTQEEKLQQLESQLKEQQLQLLEKQEEISETQNKLKQQEAELKKKSNQILSGQESLVQKQVQLQEKENQLLQKESEIVKEKEEMNNQLTSITSQKKQLVIQEAALNKSKEDFKTKESNFSQKQKYLQDLQNKINEQQQELVKQKEILLEERRAVQSKLGELDTIGKSAVEEESLKRQKQVKDLGEFLQKMETKLKGVHQKMKEDCELISNQIGLNIDLVDDNFNNLQQQQEVQAN</sequence>
<evidence type="ECO:0000256" key="1">
    <source>
        <dbReference type="ARBA" id="ARBA00022723"/>
    </source>
</evidence>
<dbReference type="eggNOG" id="KOG1836">
    <property type="taxonomic scope" value="Eukaryota"/>
</dbReference>
<dbReference type="CDD" id="cd00065">
    <property type="entry name" value="FYVE_like_SF"/>
    <property type="match status" value="1"/>
</dbReference>
<dbReference type="Proteomes" id="UP000009168">
    <property type="component" value="Unassembled WGS sequence"/>
</dbReference>
<keyword evidence="8" id="KW-1185">Reference proteome</keyword>
<protein>
    <recommendedName>
        <fullName evidence="6">FYVE-type domain-containing protein</fullName>
    </recommendedName>
</protein>
<dbReference type="AlphaFoldDB" id="Q22RA5"/>
<organism evidence="7 8">
    <name type="scientific">Tetrahymena thermophila (strain SB210)</name>
    <dbReference type="NCBI Taxonomy" id="312017"/>
    <lineage>
        <taxon>Eukaryota</taxon>
        <taxon>Sar</taxon>
        <taxon>Alveolata</taxon>
        <taxon>Ciliophora</taxon>
        <taxon>Intramacronucleata</taxon>
        <taxon>Oligohymenophorea</taxon>
        <taxon>Hymenostomatida</taxon>
        <taxon>Tetrahymenina</taxon>
        <taxon>Tetrahymenidae</taxon>
        <taxon>Tetrahymena</taxon>
    </lineage>
</organism>
<dbReference type="HOGENOM" id="CLU_271221_0_0_1"/>
<dbReference type="PANTHER" id="PTHR14234:SF19">
    <property type="entry name" value="RIM-BINDING PROTEIN, ISOFORM F"/>
    <property type="match status" value="1"/>
</dbReference>
<dbReference type="EMBL" id="GG662845">
    <property type="protein sequence ID" value="EAR88217.3"/>
    <property type="molecule type" value="Genomic_DNA"/>
</dbReference>
<dbReference type="SUPFAM" id="SSF47923">
    <property type="entry name" value="Ypt/Rab-GAP domain of gyp1p"/>
    <property type="match status" value="1"/>
</dbReference>
<dbReference type="RefSeq" id="XP_001008462.3">
    <property type="nucleotide sequence ID" value="XM_001008462.3"/>
</dbReference>
<dbReference type="InterPro" id="IPR040325">
    <property type="entry name" value="RIMBP1/2/3"/>
</dbReference>
<evidence type="ECO:0000256" key="2">
    <source>
        <dbReference type="ARBA" id="ARBA00022771"/>
    </source>
</evidence>
<keyword evidence="2 4" id="KW-0863">Zinc-finger</keyword>
<reference evidence="8" key="1">
    <citation type="journal article" date="2006" name="PLoS Biol.">
        <title>Macronuclear genome sequence of the ciliate Tetrahymena thermophila, a model eukaryote.</title>
        <authorList>
            <person name="Eisen J.A."/>
            <person name="Coyne R.S."/>
            <person name="Wu M."/>
            <person name="Wu D."/>
            <person name="Thiagarajan M."/>
            <person name="Wortman J.R."/>
            <person name="Badger J.H."/>
            <person name="Ren Q."/>
            <person name="Amedeo P."/>
            <person name="Jones K.M."/>
            <person name="Tallon L.J."/>
            <person name="Delcher A.L."/>
            <person name="Salzberg S.L."/>
            <person name="Silva J.C."/>
            <person name="Haas B.J."/>
            <person name="Majoros W.H."/>
            <person name="Farzad M."/>
            <person name="Carlton J.M."/>
            <person name="Smith R.K. Jr."/>
            <person name="Garg J."/>
            <person name="Pearlman R.E."/>
            <person name="Karrer K.M."/>
            <person name="Sun L."/>
            <person name="Manning G."/>
            <person name="Elde N.C."/>
            <person name="Turkewitz A.P."/>
            <person name="Asai D.J."/>
            <person name="Wilkes D.E."/>
            <person name="Wang Y."/>
            <person name="Cai H."/>
            <person name="Collins K."/>
            <person name="Stewart B.A."/>
            <person name="Lee S.R."/>
            <person name="Wilamowska K."/>
            <person name="Weinberg Z."/>
            <person name="Ruzzo W.L."/>
            <person name="Wloga D."/>
            <person name="Gaertig J."/>
            <person name="Frankel J."/>
            <person name="Tsao C.-C."/>
            <person name="Gorovsky M.A."/>
            <person name="Keeling P.J."/>
            <person name="Waller R.F."/>
            <person name="Patron N.J."/>
            <person name="Cherry J.M."/>
            <person name="Stover N.A."/>
            <person name="Krieger C.J."/>
            <person name="del Toro C."/>
            <person name="Ryder H.F."/>
            <person name="Williamson S.C."/>
            <person name="Barbeau R.A."/>
            <person name="Hamilton E.P."/>
            <person name="Orias E."/>
        </authorList>
    </citation>
    <scope>NUCLEOTIDE SEQUENCE [LARGE SCALE GENOMIC DNA]</scope>
    <source>
        <strain evidence="8">SB210</strain>
    </source>
</reference>
<dbReference type="KEGG" id="tet:TTHERM_00022770"/>
<feature type="domain" description="FYVE-type" evidence="6">
    <location>
        <begin position="23"/>
        <end position="87"/>
    </location>
</feature>
<dbReference type="PANTHER" id="PTHR14234">
    <property type="entry name" value="RIM BINDING PROTEIN-RELATED"/>
    <property type="match status" value="1"/>
</dbReference>
<dbReference type="InParanoid" id="Q22RA5"/>
<evidence type="ECO:0000256" key="3">
    <source>
        <dbReference type="ARBA" id="ARBA00022833"/>
    </source>
</evidence>
<feature type="compositionally biased region" description="Polar residues" evidence="5">
    <location>
        <begin position="672"/>
        <end position="684"/>
    </location>
</feature>
<feature type="compositionally biased region" description="Low complexity" evidence="5">
    <location>
        <begin position="586"/>
        <end position="615"/>
    </location>
</feature>
<dbReference type="InterPro" id="IPR017455">
    <property type="entry name" value="Znf_FYVE-rel"/>
</dbReference>
<dbReference type="InterPro" id="IPR035969">
    <property type="entry name" value="Rab-GAP_TBC_sf"/>
</dbReference>
<proteinExistence type="predicted"/>
<dbReference type="InterPro" id="IPR011011">
    <property type="entry name" value="Znf_FYVE_PHD"/>
</dbReference>
<accession>Q22RA5</accession>
<dbReference type="SUPFAM" id="SSF57903">
    <property type="entry name" value="FYVE/PHD zinc finger"/>
    <property type="match status" value="1"/>
</dbReference>
<name>Q22RA5_TETTS</name>
<feature type="compositionally biased region" description="Polar residues" evidence="5">
    <location>
        <begin position="616"/>
        <end position="665"/>
    </location>
</feature>
<feature type="region of interest" description="Disordered" evidence="5">
    <location>
        <begin position="586"/>
        <end position="695"/>
    </location>
</feature>
<evidence type="ECO:0000259" key="6">
    <source>
        <dbReference type="PROSITE" id="PS50178"/>
    </source>
</evidence>
<dbReference type="OrthoDB" id="70570at2759"/>
<dbReference type="GO" id="GO:0008270">
    <property type="term" value="F:zinc ion binding"/>
    <property type="evidence" value="ECO:0007669"/>
    <property type="project" value="UniProtKB-KW"/>
</dbReference>
<dbReference type="PROSITE" id="PS50178">
    <property type="entry name" value="ZF_FYVE"/>
    <property type="match status" value="1"/>
</dbReference>
<keyword evidence="1" id="KW-0479">Metal-binding</keyword>
<evidence type="ECO:0000256" key="5">
    <source>
        <dbReference type="SAM" id="MobiDB-lite"/>
    </source>
</evidence>
<keyword evidence="3" id="KW-0862">Zinc</keyword>
<dbReference type="GeneID" id="7828710"/>
<evidence type="ECO:0000313" key="7">
    <source>
        <dbReference type="EMBL" id="EAR88217.3"/>
    </source>
</evidence>